<organism evidence="3 4">
    <name type="scientific">Priapulus caudatus</name>
    <name type="common">Priapulid worm</name>
    <dbReference type="NCBI Taxonomy" id="37621"/>
    <lineage>
        <taxon>Eukaryota</taxon>
        <taxon>Metazoa</taxon>
        <taxon>Ecdysozoa</taxon>
        <taxon>Scalidophora</taxon>
        <taxon>Priapulida</taxon>
        <taxon>Priapulimorpha</taxon>
        <taxon>Priapulimorphida</taxon>
        <taxon>Priapulidae</taxon>
        <taxon>Priapulus</taxon>
    </lineage>
</organism>
<dbReference type="InterPro" id="IPR019514">
    <property type="entry name" value="Syndetin_C"/>
</dbReference>
<dbReference type="PANTHER" id="PTHR13258:SF0">
    <property type="entry name" value="SYNDETIN"/>
    <property type="match status" value="1"/>
</dbReference>
<dbReference type="GeneID" id="106818865"/>
<dbReference type="InterPro" id="IPR040047">
    <property type="entry name" value="VPS50"/>
</dbReference>
<dbReference type="Pfam" id="PF10474">
    <property type="entry name" value="Syndetin_C"/>
    <property type="match status" value="1"/>
</dbReference>
<sequence length="492" mass="56548">RRASRAPTSDAKLDHGRLRVWHDVQQKVRAYAQATDLSTMKFDDFIRIVDHVRRLHVLYMSVDADRVSEFSAASLSSCRIHRKQSVNYCRHLSQGSHRKELRIVLENEGMEPCPSRQLLIYICQEFNSAAHHLSCSQPAAKQQGSVAQRPVAARRRKRREHIMEQDLFENSYSLDHDDSTSDDDVPEELKQDYIEEGVTGESHAYRPLPMRCMPRRPSWKATKAPPICHKHNSDGASLVWVIVSYRPHNFCKYIQMMDCLRTIAFDVTICMSQLFDFYLYAVYSFFASEMMEVNERTMSSKLRTTLRRITDNLIARDATAAAAAAGDPAGDRRDRVPHPHVSPIVDLSDPTRLHGLAERVAAAESLVYLATQFEFLQPCLEAVIPPQKKAFLQQFYSQTVSTATELRKPVYQIVAVHAVDYEQVHQQIAALKWEIKEIMSQHNTYVDVVLREFQVFSMRLAEVSKRVPIPKEAYNVLWEHCIRLASRTFVEG</sequence>
<accession>A0ABM1F3K1</accession>
<reference evidence="4" key="1">
    <citation type="submission" date="2025-08" db="UniProtKB">
        <authorList>
            <consortium name="RefSeq"/>
        </authorList>
    </citation>
    <scope>IDENTIFICATION</scope>
</reference>
<proteinExistence type="predicted"/>
<keyword evidence="3" id="KW-1185">Reference proteome</keyword>
<dbReference type="RefSeq" id="XP_014679022.1">
    <property type="nucleotide sequence ID" value="XM_014823536.1"/>
</dbReference>
<evidence type="ECO:0000313" key="4">
    <source>
        <dbReference type="RefSeq" id="XP_014679022.1"/>
    </source>
</evidence>
<gene>
    <name evidence="4" type="primary">LOC106818865</name>
</gene>
<feature type="region of interest" description="Disordered" evidence="1">
    <location>
        <begin position="138"/>
        <end position="160"/>
    </location>
</feature>
<name>A0ABM1F3K1_PRICU</name>
<evidence type="ECO:0000313" key="3">
    <source>
        <dbReference type="Proteomes" id="UP000695022"/>
    </source>
</evidence>
<protein>
    <submittedName>
        <fullName evidence="4">Syndetin-like</fullName>
    </submittedName>
</protein>
<feature type="non-terminal residue" evidence="4">
    <location>
        <position position="1"/>
    </location>
</feature>
<evidence type="ECO:0000256" key="1">
    <source>
        <dbReference type="SAM" id="MobiDB-lite"/>
    </source>
</evidence>
<evidence type="ECO:0000259" key="2">
    <source>
        <dbReference type="Pfam" id="PF10474"/>
    </source>
</evidence>
<feature type="domain" description="Syndetin C-terminal" evidence="2">
    <location>
        <begin position="353"/>
        <end position="492"/>
    </location>
</feature>
<dbReference type="Proteomes" id="UP000695022">
    <property type="component" value="Unplaced"/>
</dbReference>
<dbReference type="PANTHER" id="PTHR13258">
    <property type="entry name" value="SYNDETIN"/>
    <property type="match status" value="1"/>
</dbReference>